<evidence type="ECO:0000313" key="2">
    <source>
        <dbReference type="EMBL" id="MCK6262729.1"/>
    </source>
</evidence>
<keyword evidence="1" id="KW-0732">Signal</keyword>
<dbReference type="Proteomes" id="UP001139559">
    <property type="component" value="Unassembled WGS sequence"/>
</dbReference>
<name>A0A9X2BGD7_9VIBR</name>
<keyword evidence="3" id="KW-1185">Reference proteome</keyword>
<feature type="chain" id="PRO_5040856730" description="Adhesin" evidence="1">
    <location>
        <begin position="33"/>
        <end position="438"/>
    </location>
</feature>
<dbReference type="AlphaFoldDB" id="A0A9X2BGD7"/>
<comment type="caution">
    <text evidence="2">The sequence shown here is derived from an EMBL/GenBank/DDBJ whole genome shotgun (WGS) entry which is preliminary data.</text>
</comment>
<feature type="signal peptide" evidence="1">
    <location>
        <begin position="1"/>
        <end position="32"/>
    </location>
</feature>
<organism evidence="2 3">
    <name type="scientific">Vibrio amylolyticus</name>
    <dbReference type="NCBI Taxonomy" id="2847292"/>
    <lineage>
        <taxon>Bacteria</taxon>
        <taxon>Pseudomonadati</taxon>
        <taxon>Pseudomonadota</taxon>
        <taxon>Gammaproteobacteria</taxon>
        <taxon>Vibrionales</taxon>
        <taxon>Vibrionaceae</taxon>
        <taxon>Vibrio</taxon>
    </lineage>
</organism>
<evidence type="ECO:0000313" key="3">
    <source>
        <dbReference type="Proteomes" id="UP001139559"/>
    </source>
</evidence>
<accession>A0A9X2BGD7</accession>
<evidence type="ECO:0008006" key="4">
    <source>
        <dbReference type="Google" id="ProtNLM"/>
    </source>
</evidence>
<dbReference type="PROSITE" id="PS51257">
    <property type="entry name" value="PROKAR_LIPOPROTEIN"/>
    <property type="match status" value="1"/>
</dbReference>
<gene>
    <name evidence="2" type="ORF">KP803_05510</name>
</gene>
<sequence length="438" mass="46556">MNKVLLGLILGLGSSLLLVGCNGSSSSTSATAQTGQFIDAAVANINYATETLSGVTDSNGNYLYEEGETVTFSIGSITFPPVLASGVVTPLDIANSNDPEDDQVVNIIRFLQTLDTDGDPSNGITISDDVKDAATTDIDFDVSSSVFESDTTVLSVIAQGGQDTTTISLISEAAALAHFESTLQGAGITFGKFVGTWLVSSANENELLMFTFFADGTYAHAEIDTDLQNAENPNELNGMEWGTYEVNSLDEFFSETTYFDENGDIGLTDVITSATANSQDGGTIKFTFSNNDQTLTFNVTDYENGSVVATDTITFAKLVDNGIVGTWLISGTNENELLMFTFLSDGTYVHAEVDRDLSTAQNPDEDNGVEWGSYVVNAQTNEMTISFPDSGTDLNGDTGLSDFVGNANNQVFATVSGDVLSLRIVESGSEETLTFTRH</sequence>
<proteinExistence type="predicted"/>
<dbReference type="EMBL" id="JAJHVV010000003">
    <property type="protein sequence ID" value="MCK6262729.1"/>
    <property type="molecule type" value="Genomic_DNA"/>
</dbReference>
<protein>
    <recommendedName>
        <fullName evidence="4">Adhesin</fullName>
    </recommendedName>
</protein>
<dbReference type="RefSeq" id="WP_248007842.1">
    <property type="nucleotide sequence ID" value="NZ_JAJHVV010000003.1"/>
</dbReference>
<evidence type="ECO:0000256" key="1">
    <source>
        <dbReference type="SAM" id="SignalP"/>
    </source>
</evidence>
<reference evidence="2" key="1">
    <citation type="submission" date="2021-11" db="EMBL/GenBank/DDBJ databases">
        <title>Vibrio ZSDE26 sp. nov. and Vibrio ZSDZ34 sp. nov., isolated from coastal seawater in Qingdao.</title>
        <authorList>
            <person name="Zhang P."/>
        </authorList>
    </citation>
    <scope>NUCLEOTIDE SEQUENCE</scope>
    <source>
        <strain evidence="2">ZSDE26</strain>
    </source>
</reference>